<dbReference type="Proteomes" id="UP000295497">
    <property type="component" value="Chromosome"/>
</dbReference>
<proteinExistence type="predicted"/>
<protein>
    <recommendedName>
        <fullName evidence="4">Secreted protein</fullName>
    </recommendedName>
</protein>
<dbReference type="InterPro" id="IPR011990">
    <property type="entry name" value="TPR-like_helical_dom_sf"/>
</dbReference>
<evidence type="ECO:0000256" key="1">
    <source>
        <dbReference type="SAM" id="SignalP"/>
    </source>
</evidence>
<reference evidence="2 3" key="1">
    <citation type="submission" date="2015-09" db="EMBL/GenBank/DDBJ databases">
        <title>Sorangium comparison.</title>
        <authorList>
            <person name="Zaburannyi N."/>
            <person name="Bunk B."/>
            <person name="Overmann J."/>
            <person name="Mueller R."/>
        </authorList>
    </citation>
    <scope>NUCLEOTIDE SEQUENCE [LARGE SCALE GENOMIC DNA]</scope>
    <source>
        <strain evidence="2 3">So ce836</strain>
    </source>
</reference>
<accession>A0A4P2QKZ1</accession>
<dbReference type="AlphaFoldDB" id="A0A4P2QKZ1"/>
<dbReference type="EMBL" id="CP012672">
    <property type="protein sequence ID" value="AUX30446.1"/>
    <property type="molecule type" value="Genomic_DNA"/>
</dbReference>
<feature type="signal peptide" evidence="1">
    <location>
        <begin position="1"/>
        <end position="25"/>
    </location>
</feature>
<name>A0A4P2QKZ1_SORCE</name>
<evidence type="ECO:0000313" key="2">
    <source>
        <dbReference type="EMBL" id="AUX30446.1"/>
    </source>
</evidence>
<dbReference type="SUPFAM" id="SSF48452">
    <property type="entry name" value="TPR-like"/>
    <property type="match status" value="2"/>
</dbReference>
<dbReference type="Gene3D" id="1.25.40.10">
    <property type="entry name" value="Tetratricopeptide repeat domain"/>
    <property type="match status" value="3"/>
</dbReference>
<evidence type="ECO:0008006" key="4">
    <source>
        <dbReference type="Google" id="ProtNLM"/>
    </source>
</evidence>
<dbReference type="InterPro" id="IPR019734">
    <property type="entry name" value="TPR_rpt"/>
</dbReference>
<sequence length="370" mass="40460">MSRRAAASALALAIAALLGPACAPARGDAYVAAMAAGERAYHAGRYREAARSFDGAASRALRVKDRDEARLLQARSFERAEAWAEARASYERLLADSPRGPRSARAEFELADLAIEHGDADAGYAMLLAATRRNPSHGLARNALKRLLRREEERAGAGGALAWLRQHGPAFRGTELDQDVAYHTGLLLERTGDREGALRTLVAAARAHPYPVGSLTDDALFRAAELAAALGRPEEAIGYLRELLAPRESAATGSYDRERFDDAQLEIARLYRDALGDRAAARRELRKLYTNHPASILRDDALWAEAKLWREDGRTQEACATAALIARELPESRYARCAHAICPSLPAPQRPCADYIVRELDGDKEGEKDR</sequence>
<evidence type="ECO:0000313" key="3">
    <source>
        <dbReference type="Proteomes" id="UP000295497"/>
    </source>
</evidence>
<organism evidence="2 3">
    <name type="scientific">Sorangium cellulosum</name>
    <name type="common">Polyangium cellulosum</name>
    <dbReference type="NCBI Taxonomy" id="56"/>
    <lineage>
        <taxon>Bacteria</taxon>
        <taxon>Pseudomonadati</taxon>
        <taxon>Myxococcota</taxon>
        <taxon>Polyangia</taxon>
        <taxon>Polyangiales</taxon>
        <taxon>Polyangiaceae</taxon>
        <taxon>Sorangium</taxon>
    </lineage>
</organism>
<keyword evidence="1" id="KW-0732">Signal</keyword>
<gene>
    <name evidence="2" type="ORF">SOCE836_025500</name>
</gene>
<feature type="chain" id="PRO_5020416267" description="Secreted protein" evidence="1">
    <location>
        <begin position="26"/>
        <end position="370"/>
    </location>
</feature>
<dbReference type="RefSeq" id="WP_129574435.1">
    <property type="nucleotide sequence ID" value="NZ_CP012672.1"/>
</dbReference>
<dbReference type="Pfam" id="PF13174">
    <property type="entry name" value="TPR_6"/>
    <property type="match status" value="3"/>
</dbReference>